<evidence type="ECO:0000256" key="5">
    <source>
        <dbReference type="ARBA" id="ARBA00022801"/>
    </source>
</evidence>
<dbReference type="Gene3D" id="3.10.20.580">
    <property type="match status" value="1"/>
</dbReference>
<dbReference type="EMBL" id="QSLJ01000001">
    <property type="protein sequence ID" value="RHF38827.1"/>
    <property type="molecule type" value="Genomic_DNA"/>
</dbReference>
<feature type="binding site" evidence="12">
    <location>
        <position position="448"/>
    </location>
    <ligand>
        <name>Ca(2+)</name>
        <dbReference type="ChEBI" id="CHEBI:29108"/>
    </ligand>
</feature>
<feature type="binding site" evidence="9 11">
    <location>
        <begin position="369"/>
        <end position="373"/>
    </location>
    <ligand>
        <name>substrate</name>
    </ligand>
</feature>
<dbReference type="PIRSF" id="PIRSF004803">
    <property type="entry name" value="RnjA"/>
    <property type="match status" value="1"/>
</dbReference>
<organism evidence="16 17">
    <name type="scientific">Collinsella intestinalis</name>
    <dbReference type="NCBI Taxonomy" id="147207"/>
    <lineage>
        <taxon>Bacteria</taxon>
        <taxon>Bacillati</taxon>
        <taxon>Actinomycetota</taxon>
        <taxon>Coriobacteriia</taxon>
        <taxon>Coriobacteriales</taxon>
        <taxon>Coriobacteriaceae</taxon>
        <taxon>Collinsella</taxon>
    </lineage>
</organism>
<dbReference type="RefSeq" id="WP_006722641.1">
    <property type="nucleotide sequence ID" value="NZ_CABJEU010000001.1"/>
</dbReference>
<feature type="binding site" evidence="12">
    <location>
        <position position="168"/>
    </location>
    <ligand>
        <name>Zn(2+)</name>
        <dbReference type="ChEBI" id="CHEBI:29105"/>
        <label>1</label>
        <note>catalytic</note>
    </ligand>
</feature>
<comment type="cofactor">
    <cofactor evidence="12">
        <name>Zn(2+)</name>
        <dbReference type="ChEBI" id="CHEBI:29105"/>
    </cofactor>
    <text evidence="12">Binds 2 Zn(2+) ions per subunit. It is not clear if Zn(2+) or Mg(2+) is physiologically important.</text>
</comment>
<dbReference type="EMBL" id="QSJI01000001">
    <property type="protein sequence ID" value="RHD57377.1"/>
    <property type="molecule type" value="Genomic_DNA"/>
</dbReference>
<feature type="binding site" evidence="12">
    <location>
        <position position="54"/>
    </location>
    <ligand>
        <name>Ca(2+)</name>
        <dbReference type="ChEBI" id="CHEBI:29108"/>
    </ligand>
</feature>
<sequence>MATNNKKSNVTLKVIPLGGLDGIGKNMTAFECGDDMVLVDAGLMFPDDNQPGIDLVLPDYTYVLENEHKLRGIIITHGHEDHTGALPYLLQDLNNKVPIFSSKLTLGFIEGKLSEFRIRAPKFREVKGGSHVNLGCFSIEFFSTTHSIPGALGVFLKTPAGTVVHTGDFKLDQTPIDGVTPDYGALAKFGKQGVDLLMSDSTNATVPGFTKSEAEVGPSILHAIKNAKGRVFVASFSSHIHRLQQICDAAKKCNRKIVVTGRSMLTNTRVARELGYLKVDENDLLDAFEINGIPEDKLVVMCTGSQGEPLSALSRMANGEHKTLSIHEGDTVIISATPVPGNEKAVQQVVNSLAKLGCDVYDKSRALVHVSGHASQEELKLMLALTKPSYFMPVHGEAVHLRAHAALGQKMGVPAKNIFVIDNGDSLEMRDGIVKRGRSVESGVVYVDGLRIGDTDPIVLRDRQKLASDGMVTVVAMLDMKRKKIGDLEFSGRGVSFPIDDQFSADASAAIQRAIEKGKFNFSSSGTDAIRKAVRDALSNYIWNNNRTRPMIIPVVMEV</sequence>
<feature type="domain" description="Metallo-beta-lactamase" evidence="13">
    <location>
        <begin position="24"/>
        <end position="220"/>
    </location>
</feature>
<dbReference type="InterPro" id="IPR036866">
    <property type="entry name" value="RibonucZ/Hydroxyglut_hydro"/>
</dbReference>
<dbReference type="Gene3D" id="3.60.15.10">
    <property type="entry name" value="Ribonuclease Z/Hydroxyacylglutathione hydrolase-like"/>
    <property type="match status" value="1"/>
</dbReference>
<dbReference type="SMART" id="SM00849">
    <property type="entry name" value="Lactamase_B"/>
    <property type="match status" value="1"/>
</dbReference>
<feature type="binding site" evidence="12">
    <location>
        <position position="52"/>
    </location>
    <ligand>
        <name>Ca(2+)</name>
        <dbReference type="ChEBI" id="CHEBI:29108"/>
    </ligand>
</feature>
<dbReference type="AlphaFoldDB" id="A0A414NGF6"/>
<evidence type="ECO:0000256" key="8">
    <source>
        <dbReference type="ARBA" id="ARBA00022884"/>
    </source>
</evidence>
<dbReference type="InterPro" id="IPR041636">
    <property type="entry name" value="RNase_J_C"/>
</dbReference>
<keyword evidence="1 9" id="KW-0963">Cytoplasm</keyword>
<feature type="binding site" evidence="12">
    <location>
        <position position="395"/>
    </location>
    <ligand>
        <name>Zn(2+)</name>
        <dbReference type="ChEBI" id="CHEBI:29105"/>
        <label>1</label>
        <note>catalytic</note>
    </ligand>
</feature>
<dbReference type="PROSITE" id="PS01292">
    <property type="entry name" value="UPF0036"/>
    <property type="match status" value="1"/>
</dbReference>
<comment type="function">
    <text evidence="9">An RNase that has 5'-3' exonuclease and possibly endonuclease activity. Involved in maturation of rRNA and in some organisms also mRNA maturation and/or decay.</text>
</comment>
<dbReference type="GO" id="GO:0004534">
    <property type="term" value="F:5'-3' RNA exonuclease activity"/>
    <property type="evidence" value="ECO:0007669"/>
    <property type="project" value="UniProtKB-UniRule"/>
</dbReference>
<dbReference type="InterPro" id="IPR011108">
    <property type="entry name" value="RMMBL"/>
</dbReference>
<evidence type="ECO:0000256" key="6">
    <source>
        <dbReference type="ARBA" id="ARBA00022833"/>
    </source>
</evidence>
<evidence type="ECO:0000256" key="3">
    <source>
        <dbReference type="ARBA" id="ARBA00022723"/>
    </source>
</evidence>
<dbReference type="EC" id="3.1.-.-" evidence="9"/>
<dbReference type="InParanoid" id="A0A414NGF6"/>
<dbReference type="InterPro" id="IPR030854">
    <property type="entry name" value="RNase_J_bac"/>
</dbReference>
<dbReference type="Proteomes" id="UP000286050">
    <property type="component" value="Unassembled WGS sequence"/>
</dbReference>
<keyword evidence="5 9" id="KW-0378">Hydrolase</keyword>
<keyword evidence="17" id="KW-1185">Reference proteome</keyword>
<dbReference type="GO" id="GO:0008270">
    <property type="term" value="F:zinc ion binding"/>
    <property type="evidence" value="ECO:0007669"/>
    <property type="project" value="InterPro"/>
</dbReference>
<dbReference type="InterPro" id="IPR055132">
    <property type="entry name" value="RNase_J_b_CASP"/>
</dbReference>
<dbReference type="EMBL" id="JAGZJA010000001">
    <property type="protein sequence ID" value="MBS5146442.1"/>
    <property type="molecule type" value="Genomic_DNA"/>
</dbReference>
<dbReference type="GO" id="GO:0006364">
    <property type="term" value="P:rRNA processing"/>
    <property type="evidence" value="ECO:0007669"/>
    <property type="project" value="UniProtKB-UniRule"/>
</dbReference>
<dbReference type="PANTHER" id="PTHR43694">
    <property type="entry name" value="RIBONUCLEASE J"/>
    <property type="match status" value="1"/>
</dbReference>
<evidence type="ECO:0000256" key="10">
    <source>
        <dbReference type="PIRSR" id="PIRSR004803-1"/>
    </source>
</evidence>
<dbReference type="NCBIfam" id="TIGR00649">
    <property type="entry name" value="MG423"/>
    <property type="match status" value="1"/>
</dbReference>
<evidence type="ECO:0000256" key="2">
    <source>
        <dbReference type="ARBA" id="ARBA00022722"/>
    </source>
</evidence>
<dbReference type="PANTHER" id="PTHR43694:SF1">
    <property type="entry name" value="RIBONUCLEASE J"/>
    <property type="match status" value="1"/>
</dbReference>
<comment type="cofactor">
    <cofactor evidence="12">
        <name>Ca(2+)</name>
        <dbReference type="ChEBI" id="CHEBI:29108"/>
    </cofactor>
    <text evidence="12">Binds 1 Ca(2+) cation per subunit. Seen in 1 crystal structure, it is not clear if it is physiologically important.</text>
</comment>
<dbReference type="Pfam" id="PF22505">
    <property type="entry name" value="RNase_J_b_CASP"/>
    <property type="match status" value="1"/>
</dbReference>
<keyword evidence="7 9" id="KW-0269">Exonuclease</keyword>
<protein>
    <recommendedName>
        <fullName evidence="9">Ribonuclease J</fullName>
        <shortName evidence="9">RNase J</shortName>
        <ecNumber evidence="9">3.1.-.-</ecNumber>
    </recommendedName>
</protein>
<dbReference type="Pfam" id="PF17770">
    <property type="entry name" value="RNase_J_C"/>
    <property type="match status" value="1"/>
</dbReference>
<dbReference type="InterPro" id="IPR004613">
    <property type="entry name" value="RNase_J"/>
</dbReference>
<feature type="binding site" evidence="12">
    <location>
        <position position="82"/>
    </location>
    <ligand>
        <name>Zn(2+)</name>
        <dbReference type="ChEBI" id="CHEBI:29105"/>
        <label>1</label>
        <note>catalytic</note>
    </ligand>
</feature>
<gene>
    <name evidence="9" type="primary">rnj</name>
    <name evidence="16" type="ORF">DW682_03880</name>
    <name evidence="15" type="ORF">DW787_00580</name>
    <name evidence="14" type="ORF">KHY67_01865</name>
</gene>
<keyword evidence="2 9" id="KW-0540">Nuclease</keyword>
<dbReference type="GO" id="GO:0005737">
    <property type="term" value="C:cytoplasm"/>
    <property type="evidence" value="ECO:0007669"/>
    <property type="project" value="UniProtKB-SubCell"/>
</dbReference>
<evidence type="ECO:0000313" key="18">
    <source>
        <dbReference type="Proteomes" id="UP000286050"/>
    </source>
</evidence>
<keyword evidence="3 12" id="KW-0479">Metal-binding</keyword>
<evidence type="ECO:0000256" key="1">
    <source>
        <dbReference type="ARBA" id="ARBA00022490"/>
    </source>
</evidence>
<dbReference type="Proteomes" id="UP000283983">
    <property type="component" value="Unassembled WGS sequence"/>
</dbReference>
<keyword evidence="8 9" id="KW-0694">RNA-binding</keyword>
<dbReference type="Proteomes" id="UP000738879">
    <property type="component" value="Unassembled WGS sequence"/>
</dbReference>
<dbReference type="GO" id="GO:0004521">
    <property type="term" value="F:RNA endonuclease activity"/>
    <property type="evidence" value="ECO:0007669"/>
    <property type="project" value="UniProtKB-UniRule"/>
</dbReference>
<keyword evidence="4 9" id="KW-0255">Endonuclease</keyword>
<reference evidence="17 18" key="1">
    <citation type="submission" date="2018-08" db="EMBL/GenBank/DDBJ databases">
        <title>A genome reference for cultivated species of the human gut microbiota.</title>
        <authorList>
            <person name="Zou Y."/>
            <person name="Xue W."/>
            <person name="Luo G."/>
        </authorList>
    </citation>
    <scope>NUCLEOTIDE SEQUENCE [LARGE SCALE GENOMIC DNA]</scope>
    <source>
        <strain evidence="16 17">AM25-33</strain>
        <strain evidence="15 18">AM30-5LB</strain>
    </source>
</reference>
<evidence type="ECO:0000313" key="15">
    <source>
        <dbReference type="EMBL" id="RHD57377.1"/>
    </source>
</evidence>
<dbReference type="Gene3D" id="3.40.50.10710">
    <property type="entry name" value="Metallo-hydrolase/oxidoreductase"/>
    <property type="match status" value="1"/>
</dbReference>
<evidence type="ECO:0000256" key="4">
    <source>
        <dbReference type="ARBA" id="ARBA00022759"/>
    </source>
</evidence>
<feature type="binding site" evidence="12">
    <location>
        <position position="146"/>
    </location>
    <ligand>
        <name>Zn(2+)</name>
        <dbReference type="ChEBI" id="CHEBI:29105"/>
        <label>1</label>
        <note>catalytic</note>
    </ligand>
</feature>
<evidence type="ECO:0000313" key="16">
    <source>
        <dbReference type="EMBL" id="RHF38827.1"/>
    </source>
</evidence>
<evidence type="ECO:0000313" key="17">
    <source>
        <dbReference type="Proteomes" id="UP000283983"/>
    </source>
</evidence>
<dbReference type="InterPro" id="IPR042173">
    <property type="entry name" value="RNase_J_2"/>
</dbReference>
<dbReference type="CDD" id="cd07714">
    <property type="entry name" value="RNaseJ_MBL-fold"/>
    <property type="match status" value="1"/>
</dbReference>
<feature type="binding site" evidence="11">
    <location>
        <begin position="237"/>
        <end position="239"/>
    </location>
    <ligand>
        <name>substrate</name>
    </ligand>
</feature>
<evidence type="ECO:0000259" key="13">
    <source>
        <dbReference type="SMART" id="SM00849"/>
    </source>
</evidence>
<accession>A0A414NGF6</accession>
<proteinExistence type="inferred from homology"/>
<comment type="subcellular location">
    <subcellularLocation>
        <location evidence="9">Cytoplasm</location>
    </subcellularLocation>
</comment>
<reference evidence="14" key="2">
    <citation type="submission" date="2021-02" db="EMBL/GenBank/DDBJ databases">
        <title>Infant gut strain persistence is associated with maternal origin, phylogeny, and functional potential including surface adhesion and iron acquisition.</title>
        <authorList>
            <person name="Lou Y.C."/>
        </authorList>
    </citation>
    <scope>NUCLEOTIDE SEQUENCE</scope>
    <source>
        <strain evidence="14">L3_128_245G1_dasL3_128_245G1_concoct_49</strain>
    </source>
</reference>
<dbReference type="InterPro" id="IPR001587">
    <property type="entry name" value="RNase_J_CS"/>
</dbReference>
<keyword evidence="12" id="KW-0106">Calcium</keyword>
<dbReference type="InterPro" id="IPR001279">
    <property type="entry name" value="Metallo-B-lactamas"/>
</dbReference>
<dbReference type="Pfam" id="PF00753">
    <property type="entry name" value="Lactamase_B"/>
    <property type="match status" value="1"/>
</dbReference>
<feature type="binding site" evidence="12">
    <location>
        <position position="79"/>
    </location>
    <ligand>
        <name>Zn(2+)</name>
        <dbReference type="ChEBI" id="CHEBI:29105"/>
        <label>2</label>
        <note>catalytic</note>
    </ligand>
</feature>
<dbReference type="SUPFAM" id="SSF56281">
    <property type="entry name" value="Metallo-hydrolase/oxidoreductase"/>
    <property type="match status" value="1"/>
</dbReference>
<keyword evidence="9" id="KW-0698">rRNA processing</keyword>
<dbReference type="HAMAP" id="MF_01491">
    <property type="entry name" value="RNase_J_bact"/>
    <property type="match status" value="1"/>
</dbReference>
<comment type="subunit">
    <text evidence="9">Homodimer, may be a subunit of the RNA degradosome.</text>
</comment>
<dbReference type="Pfam" id="PF07521">
    <property type="entry name" value="RMMBL"/>
    <property type="match status" value="1"/>
</dbReference>
<feature type="binding site" evidence="12">
    <location>
        <position position="77"/>
    </location>
    <ligand>
        <name>Zn(2+)</name>
        <dbReference type="ChEBI" id="CHEBI:29105"/>
        <label>1</label>
        <note>catalytic</note>
    </ligand>
</feature>
<dbReference type="FunCoup" id="A0A414NGF6">
    <property type="interactions" value="91"/>
</dbReference>
<comment type="caution">
    <text evidence="16">The sequence shown here is derived from an EMBL/GenBank/DDBJ whole genome shotgun (WGS) entry which is preliminary data.</text>
</comment>
<keyword evidence="6 12" id="KW-0862">Zinc</keyword>
<feature type="active site" description="Proton acceptor" evidence="10">
    <location>
        <position position="373"/>
    </location>
</feature>
<evidence type="ECO:0000256" key="9">
    <source>
        <dbReference type="HAMAP-Rule" id="MF_01491"/>
    </source>
</evidence>
<name>A0A414NGF6_9ACTN</name>
<feature type="active site" description="Proton donor" evidence="10">
    <location>
        <position position="200"/>
    </location>
</feature>
<evidence type="ECO:0000256" key="12">
    <source>
        <dbReference type="PIRSR" id="PIRSR004803-3"/>
    </source>
</evidence>
<evidence type="ECO:0000256" key="7">
    <source>
        <dbReference type="ARBA" id="ARBA00022839"/>
    </source>
</evidence>
<evidence type="ECO:0000313" key="14">
    <source>
        <dbReference type="EMBL" id="MBS5146442.1"/>
    </source>
</evidence>
<dbReference type="GO" id="GO:0003723">
    <property type="term" value="F:RNA binding"/>
    <property type="evidence" value="ECO:0007669"/>
    <property type="project" value="UniProtKB-UniRule"/>
</dbReference>
<evidence type="ECO:0000256" key="11">
    <source>
        <dbReference type="PIRSR" id="PIRSR004803-2"/>
    </source>
</evidence>
<comment type="similarity">
    <text evidence="9">Belongs to the metallo-beta-lactamase superfamily. RNA-metabolizing metallo-beta-lactamase-like family. Bacterial RNase J subfamily.</text>
</comment>
<feature type="binding site" evidence="12">
    <location>
        <position position="81"/>
    </location>
    <ligand>
        <name>Zn(2+)</name>
        <dbReference type="ChEBI" id="CHEBI:29105"/>
        <label>1</label>
        <note>catalytic</note>
    </ligand>
</feature>